<dbReference type="PANTHER" id="PTHR43646">
    <property type="entry name" value="GLYCOSYLTRANSFERASE"/>
    <property type="match status" value="1"/>
</dbReference>
<dbReference type="InterPro" id="IPR001173">
    <property type="entry name" value="Glyco_trans_2-like"/>
</dbReference>
<evidence type="ECO:0000256" key="6">
    <source>
        <dbReference type="ARBA" id="ARBA00037281"/>
    </source>
</evidence>
<dbReference type="PANTHER" id="PTHR43646:SF2">
    <property type="entry name" value="GLYCOSYLTRANSFERASE 2-LIKE DOMAIN-CONTAINING PROTEIN"/>
    <property type="match status" value="1"/>
</dbReference>
<accession>A0ABP6YZG6</accession>
<evidence type="ECO:0000256" key="7">
    <source>
        <dbReference type="ARBA" id="ARBA00037904"/>
    </source>
</evidence>
<sequence length="274" mass="29424">MPSIIIPAHQEAESIGGLLTGLEPLAGEIDVVVVCNGCTDNTAEIAGRVAPWARILEIPVGSKPAALNLGDAGTTAFPRLYLDADVVIAAVSVQRLFEALDAVPGLVAVAATPLYDASSSSLTVRSYQRFWEKLPANRRGLAGTNAMAVTRSGRERFGTWPDLIGDDYFLDGLFSDSEKTRVTDAVISRPVSRGFLGCISRKSRVHQGNRDVQTEGLRPAHAGGGVGGVLTVLRNSPAAITDLPAYVLVTVSSRVLSWWRRRRGTSDVWFRDRL</sequence>
<evidence type="ECO:0000256" key="5">
    <source>
        <dbReference type="ARBA" id="ARBA00023136"/>
    </source>
</evidence>
<dbReference type="Proteomes" id="UP001501074">
    <property type="component" value="Unassembled WGS sequence"/>
</dbReference>
<dbReference type="Pfam" id="PF00535">
    <property type="entry name" value="Glycos_transf_2"/>
    <property type="match status" value="1"/>
</dbReference>
<dbReference type="SUPFAM" id="SSF53448">
    <property type="entry name" value="Nucleotide-diphospho-sugar transferases"/>
    <property type="match status" value="1"/>
</dbReference>
<evidence type="ECO:0000256" key="4">
    <source>
        <dbReference type="ARBA" id="ARBA00022679"/>
    </source>
</evidence>
<evidence type="ECO:0000256" key="8">
    <source>
        <dbReference type="ARBA" id="ARBA00038120"/>
    </source>
</evidence>
<name>A0ABP6YZG6_9ACTN</name>
<evidence type="ECO:0000256" key="1">
    <source>
        <dbReference type="ARBA" id="ARBA00004236"/>
    </source>
</evidence>
<evidence type="ECO:0000256" key="3">
    <source>
        <dbReference type="ARBA" id="ARBA00022676"/>
    </source>
</evidence>
<comment type="subcellular location">
    <subcellularLocation>
        <location evidence="1">Cell membrane</location>
    </subcellularLocation>
</comment>
<keyword evidence="3" id="KW-0328">Glycosyltransferase</keyword>
<dbReference type="InterPro" id="IPR029044">
    <property type="entry name" value="Nucleotide-diphossugar_trans"/>
</dbReference>
<evidence type="ECO:0000256" key="2">
    <source>
        <dbReference type="ARBA" id="ARBA00022475"/>
    </source>
</evidence>
<comment type="function">
    <text evidence="6">Catalyzes the glycosylation of 4,4'-diaponeurosporenoate, i.e. the esterification of glucose at the C1'' position with the carboxyl group of 4,4'-diaponeurosporenic acid, to form glycosyl-4,4'-diaponeurosporenoate. This is a step in the biosynthesis of staphyloxanthin, an orange pigment present in most staphylococci strains.</text>
</comment>
<evidence type="ECO:0000259" key="10">
    <source>
        <dbReference type="Pfam" id="PF00535"/>
    </source>
</evidence>
<gene>
    <name evidence="11" type="ORF">GCM10022223_06110</name>
</gene>
<comment type="similarity">
    <text evidence="8">Belongs to the glycosyltransferase 2 family. CrtQ subfamily.</text>
</comment>
<organism evidence="11 12">
    <name type="scientific">Kineosporia mesophila</name>
    <dbReference type="NCBI Taxonomy" id="566012"/>
    <lineage>
        <taxon>Bacteria</taxon>
        <taxon>Bacillati</taxon>
        <taxon>Actinomycetota</taxon>
        <taxon>Actinomycetes</taxon>
        <taxon>Kineosporiales</taxon>
        <taxon>Kineosporiaceae</taxon>
        <taxon>Kineosporia</taxon>
    </lineage>
</organism>
<evidence type="ECO:0000256" key="9">
    <source>
        <dbReference type="ARBA" id="ARBA00040345"/>
    </source>
</evidence>
<comment type="pathway">
    <text evidence="7">Carotenoid biosynthesis; staphyloxanthin biosynthesis; staphyloxanthin from farnesyl diphosphate: step 4/5.</text>
</comment>
<dbReference type="Gene3D" id="3.90.550.10">
    <property type="entry name" value="Spore Coat Polysaccharide Biosynthesis Protein SpsA, Chain A"/>
    <property type="match status" value="1"/>
</dbReference>
<proteinExistence type="inferred from homology"/>
<keyword evidence="5" id="KW-0472">Membrane</keyword>
<dbReference type="EMBL" id="BAAAZO010000001">
    <property type="protein sequence ID" value="GAA3593911.1"/>
    <property type="molecule type" value="Genomic_DNA"/>
</dbReference>
<evidence type="ECO:0000313" key="11">
    <source>
        <dbReference type="EMBL" id="GAA3593911.1"/>
    </source>
</evidence>
<protein>
    <recommendedName>
        <fullName evidence="9">4,4'-diaponeurosporenoate glycosyltransferase</fullName>
    </recommendedName>
</protein>
<comment type="caution">
    <text evidence="11">The sequence shown here is derived from an EMBL/GenBank/DDBJ whole genome shotgun (WGS) entry which is preliminary data.</text>
</comment>
<reference evidence="12" key="1">
    <citation type="journal article" date="2019" name="Int. J. Syst. Evol. Microbiol.">
        <title>The Global Catalogue of Microorganisms (GCM) 10K type strain sequencing project: providing services to taxonomists for standard genome sequencing and annotation.</title>
        <authorList>
            <consortium name="The Broad Institute Genomics Platform"/>
            <consortium name="The Broad Institute Genome Sequencing Center for Infectious Disease"/>
            <person name="Wu L."/>
            <person name="Ma J."/>
        </authorList>
    </citation>
    <scope>NUCLEOTIDE SEQUENCE [LARGE SCALE GENOMIC DNA]</scope>
    <source>
        <strain evidence="12">JCM 16902</strain>
    </source>
</reference>
<keyword evidence="4" id="KW-0808">Transferase</keyword>
<dbReference type="RefSeq" id="WP_231484136.1">
    <property type="nucleotide sequence ID" value="NZ_BAAAZO010000001.1"/>
</dbReference>
<keyword evidence="12" id="KW-1185">Reference proteome</keyword>
<evidence type="ECO:0000313" key="12">
    <source>
        <dbReference type="Proteomes" id="UP001501074"/>
    </source>
</evidence>
<feature type="domain" description="Glycosyltransferase 2-like" evidence="10">
    <location>
        <begin position="3"/>
        <end position="140"/>
    </location>
</feature>
<keyword evidence="2" id="KW-1003">Cell membrane</keyword>